<comment type="pathway">
    <text evidence="14">Cofactor biosynthesis; thiamine diphosphate biosynthesis; 4-amino-2-methyl-5-diphosphomethylpyrimidine from 5-amino-1-(5-phospho-D-ribosyl)imidazole: step 2/3.</text>
</comment>
<keyword evidence="6 18" id="KW-0808">Transferase</keyword>
<keyword evidence="9" id="KW-0418">Kinase</keyword>
<sequence>MREAQQYPTALTIAGSDSGGGAGMQADIKTMQHFSVFSTNVVVGLTAQNTLGVQGAYPTDPAAIAAQFESVMTDFDIRAAKTGALFDGVRVSEVARNVERFHIKQLVIDPVMVAKGGAPLLDKEGVAAMKRELLPKALLVTPNIPEAELLAGLTIQTEADMAEAAHRIQELGVPNVLVKGGHLEGDEVLNYALLGDDSFVLKGKKVHTARKHGTGDTLSAAITAMLARGISLKQAILIGNDYMNHIVAQPLFIGHGHGPLNQALWPNPNQRFNNTNELDFSCQLVVGLENVGGDRAKLFSLVKEACLAGVTVVQYREKGTVRPSFLEELAVAKVLKEICRKTKTLLFIDDNVDLAIAADADGVHVGQDDASVQSIVKKAPELLIGLSISTMAELEASQAAMPDLAYIGVGPVFKTTTKKDAKPTIGLEGLREIKEAATVPVVAIGGINEERAQAVYQHGADGLAVISAITKSTNIAKTVQRLCKD</sequence>
<comment type="pathway">
    <text evidence="3">Cofactor biosynthesis; thiamine diphosphate biosynthesis; 4-amino-2-methyl-5-diphosphomethylpyrimidine from 5-amino-1-(5-phospho-D-ribosyl)imidazole: step 3/3.</text>
</comment>
<evidence type="ECO:0000256" key="7">
    <source>
        <dbReference type="ARBA" id="ARBA00022723"/>
    </source>
</evidence>
<dbReference type="Pfam" id="PF02581">
    <property type="entry name" value="TMP-TENI"/>
    <property type="match status" value="1"/>
</dbReference>
<evidence type="ECO:0000256" key="17">
    <source>
        <dbReference type="ARBA" id="ARBA00047883"/>
    </source>
</evidence>
<organism evidence="21 22">
    <name type="scientific">Fructobacillus fructosus</name>
    <dbReference type="NCBI Taxonomy" id="1631"/>
    <lineage>
        <taxon>Bacteria</taxon>
        <taxon>Bacillati</taxon>
        <taxon>Bacillota</taxon>
        <taxon>Bacilli</taxon>
        <taxon>Lactobacillales</taxon>
        <taxon>Lactobacillaceae</taxon>
        <taxon>Fructobacillus</taxon>
    </lineage>
</organism>
<evidence type="ECO:0000256" key="16">
    <source>
        <dbReference type="ARBA" id="ARBA00047851"/>
    </source>
</evidence>
<evidence type="ECO:0000256" key="5">
    <source>
        <dbReference type="ARBA" id="ARBA00009879"/>
    </source>
</evidence>
<reference evidence="21 22" key="1">
    <citation type="submission" date="2023-10" db="EMBL/GenBank/DDBJ databases">
        <authorList>
            <person name="Botero Cardona J."/>
        </authorList>
    </citation>
    <scope>NUCLEOTIDE SEQUENCE [LARGE SCALE GENOMIC DNA]</scope>
    <source>
        <strain evidence="21 22">R-54839</strain>
    </source>
</reference>
<keyword evidence="22" id="KW-1185">Reference proteome</keyword>
<dbReference type="InterPro" id="IPR013749">
    <property type="entry name" value="PM/HMP-P_kinase-1"/>
</dbReference>
<evidence type="ECO:0000256" key="9">
    <source>
        <dbReference type="ARBA" id="ARBA00022777"/>
    </source>
</evidence>
<dbReference type="Proteomes" id="UP001314261">
    <property type="component" value="Unassembled WGS sequence"/>
</dbReference>
<comment type="function">
    <text evidence="18">Condenses 4-methyl-5-(beta-hydroxyethyl)thiazole monophosphate (THZ-P) and 2-methyl-4-amino-5-hydroxymethyl pyrimidine pyrophosphate (HMP-PP) to form thiamine monophosphate (TMP).</text>
</comment>
<evidence type="ECO:0000256" key="2">
    <source>
        <dbReference type="ARBA" id="ARBA00000565"/>
    </source>
</evidence>
<keyword evidence="13" id="KW-0511">Multifunctional enzyme</keyword>
<dbReference type="Gene3D" id="3.40.1190.20">
    <property type="match status" value="1"/>
</dbReference>
<evidence type="ECO:0000259" key="20">
    <source>
        <dbReference type="Pfam" id="PF08543"/>
    </source>
</evidence>
<dbReference type="PANTHER" id="PTHR20858:SF17">
    <property type="entry name" value="HYDROXYMETHYLPYRIMIDINE_PHOSPHOMETHYLPYRIMIDINE KINASE THI20-RELATED"/>
    <property type="match status" value="1"/>
</dbReference>
<feature type="binding site" evidence="18">
    <location>
        <position position="369"/>
    </location>
    <ligand>
        <name>Mg(2+)</name>
        <dbReference type="ChEBI" id="CHEBI:18420"/>
    </ligand>
</feature>
<dbReference type="SUPFAM" id="SSF51391">
    <property type="entry name" value="Thiamin phosphate synthase"/>
    <property type="match status" value="1"/>
</dbReference>
<evidence type="ECO:0000256" key="12">
    <source>
        <dbReference type="ARBA" id="ARBA00022977"/>
    </source>
</evidence>
<dbReference type="RefSeq" id="WP_338345880.1">
    <property type="nucleotide sequence ID" value="NZ_CAUZLN010000001.1"/>
</dbReference>
<proteinExistence type="inferred from homology"/>
<evidence type="ECO:0000256" key="15">
    <source>
        <dbReference type="ARBA" id="ARBA00047334"/>
    </source>
</evidence>
<evidence type="ECO:0000256" key="6">
    <source>
        <dbReference type="ARBA" id="ARBA00022679"/>
    </source>
</evidence>
<feature type="domain" description="Thiamine phosphate synthase/TenI" evidence="19">
    <location>
        <begin position="295"/>
        <end position="469"/>
    </location>
</feature>
<feature type="binding site" evidence="18">
    <location>
        <position position="350"/>
    </location>
    <ligand>
        <name>Mg(2+)</name>
        <dbReference type="ChEBI" id="CHEBI:18420"/>
    </ligand>
</feature>
<feature type="binding site" evidence="18">
    <location>
        <position position="349"/>
    </location>
    <ligand>
        <name>4-amino-2-methyl-5-(diphosphooxymethyl)pyrimidine</name>
        <dbReference type="ChEBI" id="CHEBI:57841"/>
    </ligand>
</feature>
<dbReference type="Gene3D" id="3.20.20.70">
    <property type="entry name" value="Aldolase class I"/>
    <property type="match status" value="1"/>
</dbReference>
<evidence type="ECO:0000313" key="22">
    <source>
        <dbReference type="Proteomes" id="UP001314261"/>
    </source>
</evidence>
<comment type="pathway">
    <text evidence="4 18">Cofactor biosynthesis; thiamine diphosphate biosynthesis; thiamine phosphate from 4-amino-2-methyl-5-diphosphomethylpyrimidine and 4-methyl-5-(2-phosphoethyl)-thiazole: step 1/1.</text>
</comment>
<evidence type="ECO:0000259" key="19">
    <source>
        <dbReference type="Pfam" id="PF02581"/>
    </source>
</evidence>
<feature type="binding site" evidence="18">
    <location>
        <position position="418"/>
    </location>
    <ligand>
        <name>4-amino-2-methyl-5-(diphosphooxymethyl)pyrimidine</name>
        <dbReference type="ChEBI" id="CHEBI:57841"/>
    </ligand>
</feature>
<protein>
    <recommendedName>
        <fullName evidence="18">Thiamine-phosphate synthase</fullName>
        <shortName evidence="18">TP synthase</shortName>
        <shortName evidence="18">TPS</shortName>
        <ecNumber evidence="18">2.5.1.3</ecNumber>
    </recommendedName>
    <alternativeName>
        <fullName evidence="18">Thiamine-phosphate pyrophosphorylase</fullName>
        <shortName evidence="18">TMP pyrophosphorylase</shortName>
        <shortName evidence="18">TMP-PPase</shortName>
    </alternativeName>
</protein>
<dbReference type="NCBIfam" id="TIGR00097">
    <property type="entry name" value="HMP-P_kinase"/>
    <property type="match status" value="1"/>
</dbReference>
<dbReference type="InterPro" id="IPR022998">
    <property type="entry name" value="ThiamineP_synth_TenI"/>
</dbReference>
<feature type="binding site" evidence="18">
    <location>
        <position position="446"/>
    </location>
    <ligand>
        <name>2-[(2R,5Z)-2-carboxy-4-methylthiazol-5(2H)-ylidene]ethyl phosphate</name>
        <dbReference type="ChEBI" id="CHEBI:62899"/>
    </ligand>
</feature>
<dbReference type="SUPFAM" id="SSF53613">
    <property type="entry name" value="Ribokinase-like"/>
    <property type="match status" value="1"/>
</dbReference>
<comment type="catalytic activity">
    <reaction evidence="1">
        <text>4-amino-5-hydroxymethyl-2-methylpyrimidine + ATP = 4-amino-2-methyl-5-(phosphooxymethyl)pyrimidine + ADP + H(+)</text>
        <dbReference type="Rhea" id="RHEA:23096"/>
        <dbReference type="ChEBI" id="CHEBI:15378"/>
        <dbReference type="ChEBI" id="CHEBI:16892"/>
        <dbReference type="ChEBI" id="CHEBI:30616"/>
        <dbReference type="ChEBI" id="CHEBI:58354"/>
        <dbReference type="ChEBI" id="CHEBI:456216"/>
        <dbReference type="EC" id="2.7.1.49"/>
    </reaction>
</comment>
<comment type="similarity">
    <text evidence="18">Belongs to the thiamine-phosphate synthase family.</text>
</comment>
<evidence type="ECO:0000256" key="18">
    <source>
        <dbReference type="HAMAP-Rule" id="MF_00097"/>
    </source>
</evidence>
<accession>A0ABN9YKV8</accession>
<keyword evidence="8" id="KW-0547">Nucleotide-binding</keyword>
<evidence type="ECO:0000256" key="4">
    <source>
        <dbReference type="ARBA" id="ARBA00005165"/>
    </source>
</evidence>
<dbReference type="CDD" id="cd01169">
    <property type="entry name" value="HMPP_kinase"/>
    <property type="match status" value="1"/>
</dbReference>
<dbReference type="InterPro" id="IPR013785">
    <property type="entry name" value="Aldolase_TIM"/>
</dbReference>
<comment type="catalytic activity">
    <reaction evidence="2">
        <text>4-amino-2-methyl-5-(phosphooxymethyl)pyrimidine + ATP = 4-amino-2-methyl-5-(diphosphooxymethyl)pyrimidine + ADP</text>
        <dbReference type="Rhea" id="RHEA:19893"/>
        <dbReference type="ChEBI" id="CHEBI:30616"/>
        <dbReference type="ChEBI" id="CHEBI:57841"/>
        <dbReference type="ChEBI" id="CHEBI:58354"/>
        <dbReference type="ChEBI" id="CHEBI:456216"/>
        <dbReference type="EC" id="2.7.4.7"/>
    </reaction>
</comment>
<keyword evidence="11 18" id="KW-0460">Magnesium</keyword>
<comment type="caution">
    <text evidence="21">The sequence shown here is derived from an EMBL/GenBank/DDBJ whole genome shotgun (WGS) entry which is preliminary data.</text>
</comment>
<dbReference type="InterPro" id="IPR004399">
    <property type="entry name" value="HMP/HMP-P_kinase_dom"/>
</dbReference>
<feature type="domain" description="Pyridoxamine kinase/Phosphomethylpyrimidine kinase" evidence="20">
    <location>
        <begin position="17"/>
        <end position="261"/>
    </location>
</feature>
<evidence type="ECO:0000256" key="11">
    <source>
        <dbReference type="ARBA" id="ARBA00022842"/>
    </source>
</evidence>
<comment type="cofactor">
    <cofactor evidence="18">
        <name>Mg(2+)</name>
        <dbReference type="ChEBI" id="CHEBI:18420"/>
    </cofactor>
    <text evidence="18">Binds 1 Mg(2+) ion per subunit.</text>
</comment>
<feature type="binding site" evidence="18">
    <location>
        <begin position="466"/>
        <end position="467"/>
    </location>
    <ligand>
        <name>2-[(2R,5Z)-2-carboxy-4-methylthiazol-5(2H)-ylidene]ethyl phosphate</name>
        <dbReference type="ChEBI" id="CHEBI:62899"/>
    </ligand>
</feature>
<evidence type="ECO:0000256" key="14">
    <source>
        <dbReference type="ARBA" id="ARBA00037917"/>
    </source>
</evidence>
<dbReference type="InterPro" id="IPR029056">
    <property type="entry name" value="Ribokinase-like"/>
</dbReference>
<dbReference type="Pfam" id="PF08543">
    <property type="entry name" value="Phos_pyr_kin"/>
    <property type="match status" value="1"/>
</dbReference>
<comment type="catalytic activity">
    <reaction evidence="16 18">
        <text>2-(2-carboxy-4-methylthiazol-5-yl)ethyl phosphate + 4-amino-2-methyl-5-(diphosphooxymethyl)pyrimidine + 2 H(+) = thiamine phosphate + CO2 + diphosphate</text>
        <dbReference type="Rhea" id="RHEA:47848"/>
        <dbReference type="ChEBI" id="CHEBI:15378"/>
        <dbReference type="ChEBI" id="CHEBI:16526"/>
        <dbReference type="ChEBI" id="CHEBI:33019"/>
        <dbReference type="ChEBI" id="CHEBI:37575"/>
        <dbReference type="ChEBI" id="CHEBI:57841"/>
        <dbReference type="ChEBI" id="CHEBI:62890"/>
        <dbReference type="EC" id="2.5.1.3"/>
    </reaction>
</comment>
<dbReference type="HAMAP" id="MF_00097">
    <property type="entry name" value="TMP_synthase"/>
    <property type="match status" value="1"/>
</dbReference>
<feature type="binding site" evidence="18">
    <location>
        <begin position="314"/>
        <end position="318"/>
    </location>
    <ligand>
        <name>4-amino-2-methyl-5-(diphosphooxymethyl)pyrimidine</name>
        <dbReference type="ChEBI" id="CHEBI:57841"/>
    </ligand>
</feature>
<feature type="binding site" evidence="18">
    <location>
        <position position="387"/>
    </location>
    <ligand>
        <name>4-amino-2-methyl-5-(diphosphooxymethyl)pyrimidine</name>
        <dbReference type="ChEBI" id="CHEBI:57841"/>
    </ligand>
</feature>
<keyword evidence="7 18" id="KW-0479">Metal-binding</keyword>
<dbReference type="GO" id="GO:0008972">
    <property type="term" value="F:phosphomethylpyrimidine kinase activity"/>
    <property type="evidence" value="ECO:0007669"/>
    <property type="project" value="UniProtKB-EC"/>
</dbReference>
<evidence type="ECO:0000256" key="1">
    <source>
        <dbReference type="ARBA" id="ARBA00000151"/>
    </source>
</evidence>
<keyword evidence="10" id="KW-0067">ATP-binding</keyword>
<evidence type="ECO:0000313" key="21">
    <source>
        <dbReference type="EMBL" id="CAK1228726.1"/>
    </source>
</evidence>
<dbReference type="GO" id="GO:0008902">
    <property type="term" value="F:hydroxymethylpyrimidine kinase activity"/>
    <property type="evidence" value="ECO:0007669"/>
    <property type="project" value="UniProtKB-EC"/>
</dbReference>
<evidence type="ECO:0000256" key="8">
    <source>
        <dbReference type="ARBA" id="ARBA00022741"/>
    </source>
</evidence>
<dbReference type="EC" id="2.5.1.3" evidence="18"/>
<comment type="similarity">
    <text evidence="5">Belongs to the ThiD family.</text>
</comment>
<evidence type="ECO:0000256" key="3">
    <source>
        <dbReference type="ARBA" id="ARBA00004769"/>
    </source>
</evidence>
<dbReference type="InterPro" id="IPR034291">
    <property type="entry name" value="TMP_synthase"/>
</dbReference>
<comment type="catalytic activity">
    <reaction evidence="17 18">
        <text>2-[(2R,5Z)-2-carboxy-4-methylthiazol-5(2H)-ylidene]ethyl phosphate + 4-amino-2-methyl-5-(diphosphooxymethyl)pyrimidine + 2 H(+) = thiamine phosphate + CO2 + diphosphate</text>
        <dbReference type="Rhea" id="RHEA:47844"/>
        <dbReference type="ChEBI" id="CHEBI:15378"/>
        <dbReference type="ChEBI" id="CHEBI:16526"/>
        <dbReference type="ChEBI" id="CHEBI:33019"/>
        <dbReference type="ChEBI" id="CHEBI:37575"/>
        <dbReference type="ChEBI" id="CHEBI:57841"/>
        <dbReference type="ChEBI" id="CHEBI:62899"/>
        <dbReference type="EC" id="2.5.1.3"/>
    </reaction>
</comment>
<gene>
    <name evidence="18" type="primary">thiE</name>
    <name evidence="21" type="ORF">R54839_PPFHFPJH_00324</name>
</gene>
<dbReference type="NCBIfam" id="TIGR00693">
    <property type="entry name" value="thiE"/>
    <property type="match status" value="1"/>
</dbReference>
<keyword evidence="12 18" id="KW-0784">Thiamine biosynthesis</keyword>
<dbReference type="InterPro" id="IPR036206">
    <property type="entry name" value="ThiamineP_synth_sf"/>
</dbReference>
<name>A0ABN9YKV8_9LACO</name>
<comment type="catalytic activity">
    <reaction evidence="15 18">
        <text>4-methyl-5-(2-phosphooxyethyl)-thiazole + 4-amino-2-methyl-5-(diphosphooxymethyl)pyrimidine + H(+) = thiamine phosphate + diphosphate</text>
        <dbReference type="Rhea" id="RHEA:22328"/>
        <dbReference type="ChEBI" id="CHEBI:15378"/>
        <dbReference type="ChEBI" id="CHEBI:33019"/>
        <dbReference type="ChEBI" id="CHEBI:37575"/>
        <dbReference type="ChEBI" id="CHEBI:57841"/>
        <dbReference type="ChEBI" id="CHEBI:58296"/>
        <dbReference type="EC" id="2.5.1.3"/>
    </reaction>
</comment>
<evidence type="ECO:0000256" key="13">
    <source>
        <dbReference type="ARBA" id="ARBA00023268"/>
    </source>
</evidence>
<evidence type="ECO:0000256" key="10">
    <source>
        <dbReference type="ARBA" id="ARBA00022840"/>
    </source>
</evidence>
<dbReference type="CDD" id="cd00564">
    <property type="entry name" value="TMP_TenI"/>
    <property type="match status" value="1"/>
</dbReference>
<dbReference type="EMBL" id="CAUZLR010000001">
    <property type="protein sequence ID" value="CAK1228726.1"/>
    <property type="molecule type" value="Genomic_DNA"/>
</dbReference>
<dbReference type="PANTHER" id="PTHR20858">
    <property type="entry name" value="PHOSPHOMETHYLPYRIMIDINE KINASE"/>
    <property type="match status" value="1"/>
</dbReference>
<feature type="binding site" evidence="18">
    <location>
        <begin position="415"/>
        <end position="417"/>
    </location>
    <ligand>
        <name>2-[(2R,5Z)-2-carboxy-4-methylthiazol-5(2H)-ylidene]ethyl phosphate</name>
        <dbReference type="ChEBI" id="CHEBI:62899"/>
    </ligand>
</feature>